<proteinExistence type="predicted"/>
<sequence>MSLDLLTYEVPRVEKSSGIDKDTIESYGNGVSSMKEVSSQLDSWNIDYVSITLRKCSCH</sequence>
<evidence type="ECO:0000313" key="3">
    <source>
        <dbReference type="Proteomes" id="UP000276741"/>
    </source>
</evidence>
<reference evidence="1" key="3">
    <citation type="journal article" date="2019" name="BMC Res. Notes">
        <title>Complete genome sequence of the Sulfodiicoccus acidiphilus strain HS-1T, the first crenarchaeon that lacks polB3, isolated from an acidic hot spring in Ohwaku-dani, Hakone, Japan.</title>
        <authorList>
            <person name="Sakai H.D."/>
            <person name="Kurosawa N."/>
        </authorList>
    </citation>
    <scope>NUCLEOTIDE SEQUENCE</scope>
    <source>
        <strain evidence="1">HS-1</strain>
    </source>
</reference>
<reference evidence="3" key="2">
    <citation type="submission" date="2018-04" db="EMBL/GenBank/DDBJ databases">
        <title>Complete genome sequence of Sulfodiicoccus acidiphilus strain HS-1.</title>
        <authorList>
            <person name="Sakai H.D."/>
            <person name="Kurosawa N."/>
        </authorList>
    </citation>
    <scope>NUCLEOTIDE SEQUENCE [LARGE SCALE GENOMIC DNA]</scope>
    <source>
        <strain evidence="3">HS-1</strain>
    </source>
</reference>
<accession>A0A348B3T3</accession>
<evidence type="ECO:0000313" key="1">
    <source>
        <dbReference type="EMBL" id="BBD72835.1"/>
    </source>
</evidence>
<protein>
    <submittedName>
        <fullName evidence="1">Uncharacterized protein</fullName>
    </submittedName>
</protein>
<dbReference type="KEGG" id="sacd:HS1genome_1224"/>
<dbReference type="AlphaFoldDB" id="A0A348B3T3"/>
<evidence type="ECO:0000313" key="2">
    <source>
        <dbReference type="EMBL" id="GGT88612.1"/>
    </source>
</evidence>
<name>A0A348B3T3_9CREN</name>
<dbReference type="Proteomes" id="UP000616143">
    <property type="component" value="Unassembled WGS sequence"/>
</dbReference>
<dbReference type="Proteomes" id="UP000276741">
    <property type="component" value="Chromosome"/>
</dbReference>
<organism evidence="1 3">
    <name type="scientific">Sulfodiicoccus acidiphilus</name>
    <dbReference type="NCBI Taxonomy" id="1670455"/>
    <lineage>
        <taxon>Archaea</taxon>
        <taxon>Thermoproteota</taxon>
        <taxon>Thermoprotei</taxon>
        <taxon>Sulfolobales</taxon>
        <taxon>Sulfolobaceae</taxon>
        <taxon>Sulfodiicoccus</taxon>
    </lineage>
</organism>
<reference evidence="2" key="4">
    <citation type="submission" date="2020-09" db="EMBL/GenBank/DDBJ databases">
        <authorList>
            <person name="Sun Q."/>
            <person name="Ohkuma M."/>
        </authorList>
    </citation>
    <scope>NUCLEOTIDE SEQUENCE</scope>
    <source>
        <strain evidence="2">JCM 31740</strain>
    </source>
</reference>
<gene>
    <name evidence="2" type="ORF">GCM10007116_03260</name>
    <name evidence="1" type="ORF">HS1genome_1224</name>
</gene>
<dbReference type="EMBL" id="AP018553">
    <property type="protein sequence ID" value="BBD72835.1"/>
    <property type="molecule type" value="Genomic_DNA"/>
</dbReference>
<keyword evidence="3" id="KW-1185">Reference proteome</keyword>
<dbReference type="EMBL" id="BMQS01000002">
    <property type="protein sequence ID" value="GGT88612.1"/>
    <property type="molecule type" value="Genomic_DNA"/>
</dbReference>
<reference evidence="2" key="1">
    <citation type="journal article" date="2014" name="Int. J. Syst. Evol. Microbiol.">
        <title>Complete genome sequence of Corynebacterium casei LMG S-19264T (=DSM 44701T), isolated from a smear-ripened cheese.</title>
        <authorList>
            <consortium name="US DOE Joint Genome Institute (JGI-PGF)"/>
            <person name="Walter F."/>
            <person name="Albersmeier A."/>
            <person name="Kalinowski J."/>
            <person name="Ruckert C."/>
        </authorList>
    </citation>
    <scope>NUCLEOTIDE SEQUENCE</scope>
    <source>
        <strain evidence="2">JCM 31740</strain>
    </source>
</reference>